<protein>
    <submittedName>
        <fullName evidence="1">Uncharacterized protein</fullName>
    </submittedName>
</protein>
<reference evidence="1" key="3">
    <citation type="submission" date="2025-09" db="UniProtKB">
        <authorList>
            <consortium name="Ensembl"/>
        </authorList>
    </citation>
    <scope>IDENTIFICATION</scope>
</reference>
<organism evidence="1">
    <name type="scientific">Ovis aries</name>
    <name type="common">Sheep</name>
    <dbReference type="NCBI Taxonomy" id="9940"/>
    <lineage>
        <taxon>Eukaryota</taxon>
        <taxon>Metazoa</taxon>
        <taxon>Chordata</taxon>
        <taxon>Craniata</taxon>
        <taxon>Vertebrata</taxon>
        <taxon>Euteleostomi</taxon>
        <taxon>Mammalia</taxon>
        <taxon>Eutheria</taxon>
        <taxon>Laurasiatheria</taxon>
        <taxon>Artiodactyla</taxon>
        <taxon>Ruminantia</taxon>
        <taxon>Pecora</taxon>
        <taxon>Bovidae</taxon>
        <taxon>Caprinae</taxon>
        <taxon>Ovis</taxon>
    </lineage>
</organism>
<sequence length="110" mass="11741">MDRELRAAARPALRRWLLLGAVTVGLLAQSVLAGVKKLDVPCGGRDCSGGCQCYPEKGGRREMHEIAPLQLAGAGNSCCCRAKRDSSVSLDAAQAKQRLCPVTVHTPRLQ</sequence>
<proteinExistence type="predicted"/>
<evidence type="ECO:0000313" key="1">
    <source>
        <dbReference type="Ensembl" id="ENSOARP00020053524.1"/>
    </source>
</evidence>
<accession>A0AC11E4L3</accession>
<name>A0AC11E4L3_SHEEP</name>
<reference evidence="1" key="1">
    <citation type="submission" date="2020-11" db="EMBL/GenBank/DDBJ databases">
        <authorList>
            <person name="Davenport K.M."/>
            <person name="Bickhart D.M."/>
            <person name="Smith T.P.L."/>
            <person name="Murdoch B.M."/>
            <person name="Rosen B.D."/>
        </authorList>
    </citation>
    <scope>NUCLEOTIDE SEQUENCE [LARGE SCALE GENOMIC DNA]</scope>
    <source>
        <strain evidence="1">OAR_USU_Benz2616</strain>
    </source>
</reference>
<dbReference type="Ensembl" id="ENSOART00020075090.1">
    <property type="protein sequence ID" value="ENSOARP00020053524.1"/>
    <property type="gene ID" value="ENSOARG00020031154.1"/>
</dbReference>
<reference evidence="1" key="2">
    <citation type="submission" date="2025-08" db="UniProtKB">
        <authorList>
            <consortium name="Ensembl"/>
        </authorList>
    </citation>
    <scope>IDENTIFICATION</scope>
</reference>